<evidence type="ECO:0000313" key="1">
    <source>
        <dbReference type="Proteomes" id="UP000887576"/>
    </source>
</evidence>
<dbReference type="Proteomes" id="UP000887576">
    <property type="component" value="Unplaced"/>
</dbReference>
<reference evidence="2" key="1">
    <citation type="submission" date="2022-11" db="UniProtKB">
        <authorList>
            <consortium name="WormBaseParasite"/>
        </authorList>
    </citation>
    <scope>IDENTIFICATION</scope>
</reference>
<organism evidence="1 2">
    <name type="scientific">Panagrolaimus sp. JU765</name>
    <dbReference type="NCBI Taxonomy" id="591449"/>
    <lineage>
        <taxon>Eukaryota</taxon>
        <taxon>Metazoa</taxon>
        <taxon>Ecdysozoa</taxon>
        <taxon>Nematoda</taxon>
        <taxon>Chromadorea</taxon>
        <taxon>Rhabditida</taxon>
        <taxon>Tylenchina</taxon>
        <taxon>Panagrolaimomorpha</taxon>
        <taxon>Panagrolaimoidea</taxon>
        <taxon>Panagrolaimidae</taxon>
        <taxon>Panagrolaimus</taxon>
    </lineage>
</organism>
<evidence type="ECO:0000313" key="2">
    <source>
        <dbReference type="WBParaSite" id="JU765_v2.g2648.t1"/>
    </source>
</evidence>
<accession>A0AC34R266</accession>
<sequence>MDETTTKKIILDSGLVLGLRLVQTLELFLIFVSIISGSVVLLVFYRTPLLHRNLLGLMGMIGSEFFLVMISRVFMLGFSFDNEDYLGGSA</sequence>
<proteinExistence type="predicted"/>
<name>A0AC34R266_9BILA</name>
<dbReference type="WBParaSite" id="JU765_v2.g2648.t1">
    <property type="protein sequence ID" value="JU765_v2.g2648.t1"/>
    <property type="gene ID" value="JU765_v2.g2648"/>
</dbReference>
<protein>
    <submittedName>
        <fullName evidence="2">Uncharacterized protein</fullName>
    </submittedName>
</protein>